<sequence length="88" mass="8883">LGLCGATLQGVFQNPLVDPHIIGVTAGSAFGGTLAILLGVGSLLMMASTFFFGLVALGLIYALAALQGRDSTLGLILSRIILSGFFAA</sequence>
<keyword evidence="6 8" id="KW-1133">Transmembrane helix</keyword>
<dbReference type="AlphaFoldDB" id="A0ABD5DEQ1"/>
<comment type="caution">
    <text evidence="9">The sequence shown here is derived from an EMBL/GenBank/DDBJ whole genome shotgun (WGS) entry which is preliminary data.</text>
</comment>
<keyword evidence="4" id="KW-1003">Cell membrane</keyword>
<accession>A0ABD5DEQ1</accession>
<reference evidence="9" key="1">
    <citation type="submission" date="2019-07" db="EMBL/GenBank/DDBJ databases">
        <title>Biological characteristics of mucoid Acinetobacter baumannii from a general hospital in China.</title>
        <authorList>
            <person name="Hua X."/>
            <person name="Yu Y."/>
        </authorList>
    </citation>
    <scope>NUCLEOTIDE SEQUENCE [LARGE SCALE GENOMIC DNA]</scope>
    <source>
        <strain evidence="9">N41</strain>
    </source>
</reference>
<keyword evidence="7 8" id="KW-0472">Membrane</keyword>
<gene>
    <name evidence="9" type="ORF">FPK87_24780</name>
</gene>
<organism evidence="9">
    <name type="scientific">Acinetobacter baumannii</name>
    <dbReference type="NCBI Taxonomy" id="470"/>
    <lineage>
        <taxon>Bacteria</taxon>
        <taxon>Pseudomonadati</taxon>
        <taxon>Pseudomonadota</taxon>
        <taxon>Gammaproteobacteria</taxon>
        <taxon>Moraxellales</taxon>
        <taxon>Moraxellaceae</taxon>
        <taxon>Acinetobacter</taxon>
        <taxon>Acinetobacter calcoaceticus/baumannii complex</taxon>
    </lineage>
</organism>
<evidence type="ECO:0000256" key="7">
    <source>
        <dbReference type="ARBA" id="ARBA00023136"/>
    </source>
</evidence>
<evidence type="ECO:0000256" key="5">
    <source>
        <dbReference type="ARBA" id="ARBA00022692"/>
    </source>
</evidence>
<dbReference type="Gene3D" id="1.10.3470.10">
    <property type="entry name" value="ABC transporter involved in vitamin B12 uptake, BtuC"/>
    <property type="match status" value="1"/>
</dbReference>
<dbReference type="InterPro" id="IPR037294">
    <property type="entry name" value="ABC_BtuC-like"/>
</dbReference>
<dbReference type="GO" id="GO:0005886">
    <property type="term" value="C:plasma membrane"/>
    <property type="evidence" value="ECO:0007669"/>
    <property type="project" value="UniProtKB-SubCell"/>
</dbReference>
<feature type="non-terminal residue" evidence="9">
    <location>
        <position position="1"/>
    </location>
</feature>
<evidence type="ECO:0000313" key="9">
    <source>
        <dbReference type="EMBL" id="MDR8263640.1"/>
    </source>
</evidence>
<protein>
    <submittedName>
        <fullName evidence="9">Iron ABC transporter permease</fullName>
    </submittedName>
</protein>
<evidence type="ECO:0000256" key="6">
    <source>
        <dbReference type="ARBA" id="ARBA00022989"/>
    </source>
</evidence>
<evidence type="ECO:0000256" key="2">
    <source>
        <dbReference type="ARBA" id="ARBA00007935"/>
    </source>
</evidence>
<dbReference type="SUPFAM" id="SSF81345">
    <property type="entry name" value="ABC transporter involved in vitamin B12 uptake, BtuC"/>
    <property type="match status" value="1"/>
</dbReference>
<dbReference type="PANTHER" id="PTHR30472:SF70">
    <property type="entry name" value="MOLYBDATE IMPORT SYSTEM PERMEASE PROTEIN MOLB"/>
    <property type="match status" value="1"/>
</dbReference>
<dbReference type="Pfam" id="PF01032">
    <property type="entry name" value="FecCD"/>
    <property type="match status" value="1"/>
</dbReference>
<name>A0ABD5DEQ1_ACIBA</name>
<evidence type="ECO:0000256" key="8">
    <source>
        <dbReference type="SAM" id="Phobius"/>
    </source>
</evidence>
<evidence type="ECO:0000256" key="3">
    <source>
        <dbReference type="ARBA" id="ARBA00022448"/>
    </source>
</evidence>
<feature type="transmembrane region" description="Helical" evidence="8">
    <location>
        <begin position="47"/>
        <end position="65"/>
    </location>
</feature>
<evidence type="ECO:0000256" key="4">
    <source>
        <dbReference type="ARBA" id="ARBA00022475"/>
    </source>
</evidence>
<dbReference type="InterPro" id="IPR000522">
    <property type="entry name" value="ABC_transptr_permease_BtuC"/>
</dbReference>
<keyword evidence="3" id="KW-0813">Transport</keyword>
<dbReference type="PANTHER" id="PTHR30472">
    <property type="entry name" value="FERRIC ENTEROBACTIN TRANSPORT SYSTEM PERMEASE PROTEIN"/>
    <property type="match status" value="1"/>
</dbReference>
<dbReference type="EMBL" id="VMBB01000943">
    <property type="protein sequence ID" value="MDR8263640.1"/>
    <property type="molecule type" value="Genomic_DNA"/>
</dbReference>
<proteinExistence type="inferred from homology"/>
<feature type="non-terminal residue" evidence="9">
    <location>
        <position position="88"/>
    </location>
</feature>
<keyword evidence="5 8" id="KW-0812">Transmembrane</keyword>
<feature type="transmembrane region" description="Helical" evidence="8">
    <location>
        <begin position="20"/>
        <end position="40"/>
    </location>
</feature>
<evidence type="ECO:0000256" key="1">
    <source>
        <dbReference type="ARBA" id="ARBA00004651"/>
    </source>
</evidence>
<comment type="subcellular location">
    <subcellularLocation>
        <location evidence="1">Cell membrane</location>
        <topology evidence="1">Multi-pass membrane protein</topology>
    </subcellularLocation>
</comment>
<comment type="similarity">
    <text evidence="2">Belongs to the binding-protein-dependent transport system permease family. FecCD subfamily.</text>
</comment>